<feature type="modified residue" description="4-aspartylphosphate" evidence="7">
    <location>
        <position position="1179"/>
    </location>
</feature>
<keyword evidence="6" id="KW-0902">Two-component regulatory system</keyword>
<dbReference type="InterPro" id="IPR035965">
    <property type="entry name" value="PAS-like_dom_sf"/>
</dbReference>
<sequence>MDSVVSPFAGLLPETCEIAGLLSSSACAADPLLRDSQALRTTLSVCLHAQVPMLLVWGDQARCIYNDACIALLGARHPAAFGQPLAELADTAEADHHGAHPHPHAALPLSAWSCSPILQAGERLGLLYVAGTLAPAATQTRSEAEPAAVSTALDQSPAFMAVLRGPGYIVESANQRFHDLVGHRPLLGQPLLEAMPELADQGYVELLDEVRRSGRPFIGESMAAYLQRRPGSVLDQTFVDFLYQPMRERDGRIDAILVHGFDVTEQRNVASRDSFLLMLEDALQNVSDPRQIIDTSVRLLGEHLQVNRCAFGLAAADGRTMHVISDHVQDMPSLQGDFPLEVAQGLRDALLENRPWFTTDAMAPGAPDYVSQQYRRSGLRASLAIPLHKHGRLVAAIGVHQRAPRRWLSTEIELVRLVAARCWESMQRAKAQQQLAANEARLRRLADTLPQIIFIADREGQPHYFNRRWYEYTGLDPSDNQTAAWHRAHTADGLRVSSQAWALAVDGERAYEMECELQRHDGQRRWHLARALPVRGDDGSIGEWIGTYTDIHDRRAFEQQLRESEVRFRALCETVPAMIWMADAQGDCVYWNPRWYHFTGQAEDQAMNQGWWDVMHPDDAERVRHAFGQALAQRGEFLAEYRVRRHDGQYRWCIDTASPHFASDGRFLGHIGSLTDISERKHIEDATASDRAILSLITTGAPLPVVLDAIASSVEARGETTLYCAVMVLDEVRKTLSFGSAPHFPIEYRGHFEASPIGLNGPPCARSAYLGQQVICEDIQADPSFSDHHAVSSALGIVACCVTPILDSNGQVLGTLNIYYDRAHLPSLREQAMARSASHLAGIVIERTRVDAKLKQSLQAETAARSQAEHASRVKDEFLATLSHELRTPLNAILGWSRLMQSEVFDPTNVGKGLIIIERSARAQTQIIDDLLDMSAILSGKIRLQAEHFDIAGLMRSTVELMQPSALARDIALELDAPDAGELWFFGDAGRLQQVLTNLLSNALKFTSPGGTVRVALDIEDERLRLCVQDTGIGIAADFLPHVFDRFRQADAGTTRRVGGLGLGLSISRQLVDLHGGSLGASSAGEGKGATFTIVLPFQHGVSDLRPAASGSLQVGPLPSDCLGRLDGVRLLLVDDDQDSREAVVQFLMLAGAQVQAAGSVEAAEQCLAEAPFDVLVSDIAMPMRDGYDLIRTVRSGRTDLPRHIPAIALTAYVREEDRDRAVVAGFDAHMGKPVEPPGLVDLIERLILPTRAVRSEA</sequence>
<dbReference type="InterPro" id="IPR000700">
    <property type="entry name" value="PAS-assoc_C"/>
</dbReference>
<organism evidence="13 14">
    <name type="scientific">Xanthomonas euroxanthea</name>
    <dbReference type="NCBI Taxonomy" id="2259622"/>
    <lineage>
        <taxon>Bacteria</taxon>
        <taxon>Pseudomonadati</taxon>
        <taxon>Pseudomonadota</taxon>
        <taxon>Gammaproteobacteria</taxon>
        <taxon>Lysobacterales</taxon>
        <taxon>Lysobacteraceae</taxon>
        <taxon>Xanthomonas</taxon>
    </lineage>
</organism>
<evidence type="ECO:0000313" key="14">
    <source>
        <dbReference type="Proteomes" id="UP000515493"/>
    </source>
</evidence>
<evidence type="ECO:0000256" key="6">
    <source>
        <dbReference type="ARBA" id="ARBA00023012"/>
    </source>
</evidence>
<dbReference type="SUPFAM" id="SSF55785">
    <property type="entry name" value="PYP-like sensor domain (PAS domain)"/>
    <property type="match status" value="3"/>
</dbReference>
<dbReference type="PROSITE" id="PS50109">
    <property type="entry name" value="HIS_KIN"/>
    <property type="match status" value="1"/>
</dbReference>
<keyword evidence="4" id="KW-0808">Transferase</keyword>
<evidence type="ECO:0000256" key="5">
    <source>
        <dbReference type="ARBA" id="ARBA00022777"/>
    </source>
</evidence>
<dbReference type="SUPFAM" id="SSF55781">
    <property type="entry name" value="GAF domain-like"/>
    <property type="match status" value="2"/>
</dbReference>
<dbReference type="PROSITE" id="PS50113">
    <property type="entry name" value="PAC"/>
    <property type="match status" value="2"/>
</dbReference>
<dbReference type="SUPFAM" id="SSF52172">
    <property type="entry name" value="CheY-like"/>
    <property type="match status" value="1"/>
</dbReference>
<protein>
    <recommendedName>
        <fullName evidence="2">histidine kinase</fullName>
        <ecNumber evidence="2">2.7.13.3</ecNumber>
    </recommendedName>
</protein>
<evidence type="ECO:0000259" key="8">
    <source>
        <dbReference type="PROSITE" id="PS50109"/>
    </source>
</evidence>
<dbReference type="PROSITE" id="PS50112">
    <property type="entry name" value="PAS"/>
    <property type="match status" value="2"/>
</dbReference>
<dbReference type="SMART" id="SM00065">
    <property type="entry name" value="GAF"/>
    <property type="match status" value="2"/>
</dbReference>
<evidence type="ECO:0000256" key="3">
    <source>
        <dbReference type="ARBA" id="ARBA00022553"/>
    </source>
</evidence>
<dbReference type="Gene3D" id="3.40.50.2300">
    <property type="match status" value="1"/>
</dbReference>
<dbReference type="InterPro" id="IPR029016">
    <property type="entry name" value="GAF-like_dom_sf"/>
</dbReference>
<proteinExistence type="predicted"/>
<dbReference type="SUPFAM" id="SSF55874">
    <property type="entry name" value="ATPase domain of HSP90 chaperone/DNA topoisomerase II/histidine kinase"/>
    <property type="match status" value="1"/>
</dbReference>
<comment type="catalytic activity">
    <reaction evidence="1">
        <text>ATP + protein L-histidine = ADP + protein N-phospho-L-histidine.</text>
        <dbReference type="EC" id="2.7.13.3"/>
    </reaction>
</comment>
<dbReference type="InterPro" id="IPR003661">
    <property type="entry name" value="HisK_dim/P_dom"/>
</dbReference>
<dbReference type="InterPro" id="IPR036097">
    <property type="entry name" value="HisK_dim/P_sf"/>
</dbReference>
<dbReference type="Pfam" id="PF08448">
    <property type="entry name" value="PAS_4"/>
    <property type="match status" value="2"/>
</dbReference>
<dbReference type="GO" id="GO:0009927">
    <property type="term" value="F:histidine phosphotransfer kinase activity"/>
    <property type="evidence" value="ECO:0007669"/>
    <property type="project" value="TreeGrafter"/>
</dbReference>
<dbReference type="GO" id="GO:0005886">
    <property type="term" value="C:plasma membrane"/>
    <property type="evidence" value="ECO:0007669"/>
    <property type="project" value="TreeGrafter"/>
</dbReference>
<dbReference type="InterPro" id="IPR005467">
    <property type="entry name" value="His_kinase_dom"/>
</dbReference>
<dbReference type="SMART" id="SM00388">
    <property type="entry name" value="HisKA"/>
    <property type="match status" value="1"/>
</dbReference>
<dbReference type="Gene3D" id="1.10.287.130">
    <property type="match status" value="1"/>
</dbReference>
<dbReference type="Gene3D" id="3.30.450.20">
    <property type="entry name" value="PAS domain"/>
    <property type="match status" value="3"/>
</dbReference>
<dbReference type="Pfam" id="PF08447">
    <property type="entry name" value="PAS_3"/>
    <property type="match status" value="1"/>
</dbReference>
<evidence type="ECO:0000259" key="9">
    <source>
        <dbReference type="PROSITE" id="PS50110"/>
    </source>
</evidence>
<dbReference type="InterPro" id="IPR003594">
    <property type="entry name" value="HATPase_dom"/>
</dbReference>
<dbReference type="InterPro" id="IPR004358">
    <property type="entry name" value="Sig_transdc_His_kin-like_C"/>
</dbReference>
<gene>
    <name evidence="13" type="ORF">XSP_002278</name>
</gene>
<evidence type="ECO:0000313" key="13">
    <source>
        <dbReference type="EMBL" id="CAD1792373.1"/>
    </source>
</evidence>
<dbReference type="Gene3D" id="3.30.450.40">
    <property type="match status" value="2"/>
</dbReference>
<feature type="domain" description="PAS" evidence="10">
    <location>
        <begin position="438"/>
        <end position="479"/>
    </location>
</feature>
<dbReference type="InterPro" id="IPR000014">
    <property type="entry name" value="PAS"/>
</dbReference>
<dbReference type="InterPro" id="IPR001610">
    <property type="entry name" value="PAC"/>
</dbReference>
<feature type="domain" description="Response regulatory" evidence="9">
    <location>
        <begin position="1130"/>
        <end position="1248"/>
    </location>
</feature>
<dbReference type="Gene3D" id="3.30.565.10">
    <property type="entry name" value="Histidine kinase-like ATPase, C-terminal domain"/>
    <property type="match status" value="1"/>
</dbReference>
<dbReference type="PANTHER" id="PTHR43047">
    <property type="entry name" value="TWO-COMPONENT HISTIDINE PROTEIN KINASE"/>
    <property type="match status" value="1"/>
</dbReference>
<dbReference type="CDD" id="cd16922">
    <property type="entry name" value="HATPase_EvgS-ArcB-TorS-like"/>
    <property type="match status" value="1"/>
</dbReference>
<dbReference type="GO" id="GO:0000155">
    <property type="term" value="F:phosphorelay sensor kinase activity"/>
    <property type="evidence" value="ECO:0007669"/>
    <property type="project" value="InterPro"/>
</dbReference>
<dbReference type="SMART" id="SM00091">
    <property type="entry name" value="PAS"/>
    <property type="match status" value="4"/>
</dbReference>
<dbReference type="InterPro" id="IPR011006">
    <property type="entry name" value="CheY-like_superfamily"/>
</dbReference>
<evidence type="ECO:0000256" key="4">
    <source>
        <dbReference type="ARBA" id="ARBA00022679"/>
    </source>
</evidence>
<feature type="domain" description="Histidine kinase" evidence="8">
    <location>
        <begin position="881"/>
        <end position="1100"/>
    </location>
</feature>
<dbReference type="FunFam" id="3.30.450.20:FF:000099">
    <property type="entry name" value="Sensory box sensor histidine kinase"/>
    <property type="match status" value="2"/>
</dbReference>
<dbReference type="SMART" id="SM00086">
    <property type="entry name" value="PAC"/>
    <property type="match status" value="3"/>
</dbReference>
<dbReference type="PROSITE" id="PS50110">
    <property type="entry name" value="RESPONSE_REGULATORY"/>
    <property type="match status" value="1"/>
</dbReference>
<dbReference type="SMART" id="SM00448">
    <property type="entry name" value="REC"/>
    <property type="match status" value="1"/>
</dbReference>
<keyword evidence="3 7" id="KW-0597">Phosphoprotein</keyword>
<feature type="domain" description="PAC" evidence="11">
    <location>
        <begin position="637"/>
        <end position="689"/>
    </location>
</feature>
<dbReference type="EC" id="2.7.13.3" evidence="2"/>
<name>A0A8E4ET00_9XANT</name>
<accession>A0A8E4ET00</accession>
<dbReference type="NCBIfam" id="TIGR00229">
    <property type="entry name" value="sensory_box"/>
    <property type="match status" value="2"/>
</dbReference>
<dbReference type="InterPro" id="IPR013655">
    <property type="entry name" value="PAS_fold_3"/>
</dbReference>
<dbReference type="InterPro" id="IPR036890">
    <property type="entry name" value="HATPase_C_sf"/>
</dbReference>
<dbReference type="InterPro" id="IPR013656">
    <property type="entry name" value="PAS_4"/>
</dbReference>
<dbReference type="InterPro" id="IPR001789">
    <property type="entry name" value="Sig_transdc_resp-reg_receiver"/>
</dbReference>
<dbReference type="Pfam" id="PF13185">
    <property type="entry name" value="GAF_2"/>
    <property type="match status" value="1"/>
</dbReference>
<dbReference type="CDD" id="cd00082">
    <property type="entry name" value="HisKA"/>
    <property type="match status" value="1"/>
</dbReference>
<feature type="domain" description="PAS" evidence="10">
    <location>
        <begin position="564"/>
        <end position="634"/>
    </location>
</feature>
<dbReference type="EMBL" id="LR861803">
    <property type="protein sequence ID" value="CAD1792373.1"/>
    <property type="molecule type" value="Genomic_DNA"/>
</dbReference>
<dbReference type="SMART" id="SM00387">
    <property type="entry name" value="HATPase_c"/>
    <property type="match status" value="1"/>
</dbReference>
<evidence type="ECO:0000259" key="10">
    <source>
        <dbReference type="PROSITE" id="PS50112"/>
    </source>
</evidence>
<dbReference type="Pfam" id="PF02518">
    <property type="entry name" value="HATPase_c"/>
    <property type="match status" value="1"/>
</dbReference>
<dbReference type="InterPro" id="IPR003018">
    <property type="entry name" value="GAF"/>
</dbReference>
<dbReference type="FunFam" id="3.30.565.10:FF:000010">
    <property type="entry name" value="Sensor histidine kinase RcsC"/>
    <property type="match status" value="1"/>
</dbReference>
<dbReference type="SUPFAM" id="SSF47384">
    <property type="entry name" value="Homodimeric domain of signal transducing histidine kinase"/>
    <property type="match status" value="1"/>
</dbReference>
<feature type="domain" description="PAC" evidence="11">
    <location>
        <begin position="511"/>
        <end position="563"/>
    </location>
</feature>
<keyword evidence="5" id="KW-0418">Kinase</keyword>
<dbReference type="Pfam" id="PF00512">
    <property type="entry name" value="HisKA"/>
    <property type="match status" value="1"/>
</dbReference>
<reference evidence="13 14" key="1">
    <citation type="submission" date="2020-07" db="EMBL/GenBank/DDBJ databases">
        <authorList>
            <person name="Teixeira M."/>
        </authorList>
    </citation>
    <scope>NUCLEOTIDE SEQUENCE [LARGE SCALE GENOMIC DNA]</scope>
    <source>
        <strain evidence="13">1</strain>
        <strain evidence="12">Xanthomonas sp. CPBF 367</strain>
    </source>
</reference>
<dbReference type="Pfam" id="PF00072">
    <property type="entry name" value="Response_reg"/>
    <property type="match status" value="1"/>
</dbReference>
<dbReference type="PANTHER" id="PTHR43047:SF72">
    <property type="entry name" value="OSMOSENSING HISTIDINE PROTEIN KINASE SLN1"/>
    <property type="match status" value="1"/>
</dbReference>
<dbReference type="EMBL" id="LR824641">
    <property type="protein sequence ID" value="CAD0328473.1"/>
    <property type="molecule type" value="Genomic_DNA"/>
</dbReference>
<dbReference type="Pfam" id="PF01590">
    <property type="entry name" value="GAF"/>
    <property type="match status" value="1"/>
</dbReference>
<dbReference type="CDD" id="cd00130">
    <property type="entry name" value="PAS"/>
    <property type="match status" value="2"/>
</dbReference>
<evidence type="ECO:0000256" key="7">
    <source>
        <dbReference type="PROSITE-ProRule" id="PRU00169"/>
    </source>
</evidence>
<evidence type="ECO:0000256" key="1">
    <source>
        <dbReference type="ARBA" id="ARBA00000085"/>
    </source>
</evidence>
<dbReference type="KEGG" id="xeu:XSP_002278"/>
<dbReference type="PRINTS" id="PR00344">
    <property type="entry name" value="BCTRLSENSOR"/>
</dbReference>
<dbReference type="Proteomes" id="UP000515493">
    <property type="component" value="Chromosome"/>
</dbReference>
<evidence type="ECO:0000256" key="2">
    <source>
        <dbReference type="ARBA" id="ARBA00012438"/>
    </source>
</evidence>
<dbReference type="AlphaFoldDB" id="A0A8E4ET00"/>
<evidence type="ECO:0000313" key="12">
    <source>
        <dbReference type="EMBL" id="CAD0328473.1"/>
    </source>
</evidence>
<evidence type="ECO:0000259" key="11">
    <source>
        <dbReference type="PROSITE" id="PS50113"/>
    </source>
</evidence>